<evidence type="ECO:0000256" key="1">
    <source>
        <dbReference type="SAM" id="MobiDB-lite"/>
    </source>
</evidence>
<feature type="region of interest" description="Disordered" evidence="1">
    <location>
        <begin position="42"/>
        <end position="63"/>
    </location>
</feature>
<name>A0A6J7LFL0_9ZZZZ</name>
<dbReference type="AlphaFoldDB" id="A0A6J7LFL0"/>
<organism evidence="2">
    <name type="scientific">freshwater metagenome</name>
    <dbReference type="NCBI Taxonomy" id="449393"/>
    <lineage>
        <taxon>unclassified sequences</taxon>
        <taxon>metagenomes</taxon>
        <taxon>ecological metagenomes</taxon>
    </lineage>
</organism>
<dbReference type="PROSITE" id="PS51257">
    <property type="entry name" value="PROKAR_LIPOPROTEIN"/>
    <property type="match status" value="1"/>
</dbReference>
<protein>
    <submittedName>
        <fullName evidence="2">Unannotated protein</fullName>
    </submittedName>
</protein>
<evidence type="ECO:0000313" key="2">
    <source>
        <dbReference type="EMBL" id="CAB4965543.1"/>
    </source>
</evidence>
<accession>A0A6J7LFL0</accession>
<dbReference type="EMBL" id="CAFBNE010000111">
    <property type="protein sequence ID" value="CAB4965543.1"/>
    <property type="molecule type" value="Genomic_DNA"/>
</dbReference>
<gene>
    <name evidence="2" type="ORF">UFOPK3772_02671</name>
</gene>
<proteinExistence type="predicted"/>
<sequence>MKRPSKAASVGGSLALTATMMLAGCGGGSTAATSTAVGATATASAGRFDPPRPGGIPDKDWSDIVRDSDPSTYRERFAARSSEVNAERCIILYAPLTDDELSAEAAAGVGRAPGSTADEWMAVMEYVIAAQEANGFGAMRSELCSALPSPAASEAPDADDGTAPAAVVEVKGLFKPQIYGWP</sequence>
<reference evidence="2" key="1">
    <citation type="submission" date="2020-05" db="EMBL/GenBank/DDBJ databases">
        <authorList>
            <person name="Chiriac C."/>
            <person name="Salcher M."/>
            <person name="Ghai R."/>
            <person name="Kavagutti S V."/>
        </authorList>
    </citation>
    <scope>NUCLEOTIDE SEQUENCE</scope>
</reference>